<dbReference type="Proteomes" id="UP001056384">
    <property type="component" value="Chromosome 2"/>
</dbReference>
<sequence length="47" mass="5185">MLNANELQAENERLEAENEQLMHLNLFAGQAWAEQAASVSQPLASSE</sequence>
<evidence type="ECO:0000313" key="2">
    <source>
        <dbReference type="Proteomes" id="UP001056384"/>
    </source>
</evidence>
<name>A0A9Q9AGV8_9PEZI</name>
<dbReference type="AlphaFoldDB" id="A0A9Q9AGV8"/>
<gene>
    <name evidence="1" type="ORF">Slin15195_G022410</name>
</gene>
<accession>A0A9Q9AGV8</accession>
<reference evidence="1" key="1">
    <citation type="submission" date="2022-06" db="EMBL/GenBank/DDBJ databases">
        <title>Complete genome sequences of two strains of the flax pathogen Septoria linicola.</title>
        <authorList>
            <person name="Lapalu N."/>
            <person name="Simon A."/>
            <person name="Demenou B."/>
            <person name="Paumier D."/>
            <person name="Guillot M.-P."/>
            <person name="Gout L."/>
            <person name="Valade R."/>
        </authorList>
    </citation>
    <scope>NUCLEOTIDE SEQUENCE</scope>
    <source>
        <strain evidence="1">SE15195</strain>
    </source>
</reference>
<organism evidence="1 2">
    <name type="scientific">Septoria linicola</name>
    <dbReference type="NCBI Taxonomy" id="215465"/>
    <lineage>
        <taxon>Eukaryota</taxon>
        <taxon>Fungi</taxon>
        <taxon>Dikarya</taxon>
        <taxon>Ascomycota</taxon>
        <taxon>Pezizomycotina</taxon>
        <taxon>Dothideomycetes</taxon>
        <taxon>Dothideomycetidae</taxon>
        <taxon>Mycosphaerellales</taxon>
        <taxon>Mycosphaerellaceae</taxon>
        <taxon>Septoria</taxon>
    </lineage>
</organism>
<keyword evidence="2" id="KW-1185">Reference proteome</keyword>
<protein>
    <submittedName>
        <fullName evidence="1">Uncharacterized protein</fullName>
    </submittedName>
</protein>
<proteinExistence type="predicted"/>
<dbReference type="EMBL" id="CP099419">
    <property type="protein sequence ID" value="USW48922.1"/>
    <property type="molecule type" value="Genomic_DNA"/>
</dbReference>
<evidence type="ECO:0000313" key="1">
    <source>
        <dbReference type="EMBL" id="USW48922.1"/>
    </source>
</evidence>